<comment type="caution">
    <text evidence="1">The sequence shown here is derived from an EMBL/GenBank/DDBJ whole genome shotgun (WGS) entry which is preliminary data.</text>
</comment>
<keyword evidence="2" id="KW-1185">Reference proteome</keyword>
<proteinExistence type="predicted"/>
<gene>
    <name evidence="1" type="ORF">CYNAS_LOCUS9672</name>
</gene>
<evidence type="ECO:0000313" key="2">
    <source>
        <dbReference type="Proteomes" id="UP001176961"/>
    </source>
</evidence>
<evidence type="ECO:0008006" key="3">
    <source>
        <dbReference type="Google" id="ProtNLM"/>
    </source>
</evidence>
<sequence>MEEEVHSPIDEAMEETTAPLLEYTETLQISYSPDMEHFEDVKQCRCDACKDTIESLKHSSWRGEVRRRKNYGRQEKELVKRFLEFAKEMKIKLKDTCAKALFSSPIEITALAPGISKRTICRMGHTRAPNTEGNVHTRKKRRLAAVKKHGPAWGEIVKQTIHQKLRDEEGVTMRDLLQELSSAHENFTLSYTTLYRLVRGLDFSYKKNQRQRIIFERSDLVAKRERYLKAIALAREKEEYLVYMDET</sequence>
<accession>A0AA36GT82</accession>
<name>A0AA36GT82_CYLNA</name>
<protein>
    <recommendedName>
        <fullName evidence="3">Winged helix-turn helix domain-containing protein</fullName>
    </recommendedName>
</protein>
<dbReference type="AlphaFoldDB" id="A0AA36GT82"/>
<reference evidence="1" key="1">
    <citation type="submission" date="2023-07" db="EMBL/GenBank/DDBJ databases">
        <authorList>
            <consortium name="CYATHOMIX"/>
        </authorList>
    </citation>
    <scope>NUCLEOTIDE SEQUENCE</scope>
    <source>
        <strain evidence="1">N/A</strain>
    </source>
</reference>
<dbReference type="Proteomes" id="UP001176961">
    <property type="component" value="Unassembled WGS sequence"/>
</dbReference>
<evidence type="ECO:0000313" key="1">
    <source>
        <dbReference type="EMBL" id="CAJ0597689.1"/>
    </source>
</evidence>
<organism evidence="1 2">
    <name type="scientific">Cylicocyclus nassatus</name>
    <name type="common">Nematode worm</name>
    <dbReference type="NCBI Taxonomy" id="53992"/>
    <lineage>
        <taxon>Eukaryota</taxon>
        <taxon>Metazoa</taxon>
        <taxon>Ecdysozoa</taxon>
        <taxon>Nematoda</taxon>
        <taxon>Chromadorea</taxon>
        <taxon>Rhabditida</taxon>
        <taxon>Rhabditina</taxon>
        <taxon>Rhabditomorpha</taxon>
        <taxon>Strongyloidea</taxon>
        <taxon>Strongylidae</taxon>
        <taxon>Cylicocyclus</taxon>
    </lineage>
</organism>
<dbReference type="EMBL" id="CATQJL010000223">
    <property type="protein sequence ID" value="CAJ0597689.1"/>
    <property type="molecule type" value="Genomic_DNA"/>
</dbReference>